<dbReference type="GO" id="GO:0016787">
    <property type="term" value="F:hydrolase activity"/>
    <property type="evidence" value="ECO:0007669"/>
    <property type="project" value="UniProtKB-KW"/>
</dbReference>
<keyword evidence="2 4" id="KW-0732">Signal</keyword>
<evidence type="ECO:0000313" key="6">
    <source>
        <dbReference type="EMBL" id="MFD2802741.1"/>
    </source>
</evidence>
<dbReference type="EMBL" id="JBHUOF010000049">
    <property type="protein sequence ID" value="MFD2802741.1"/>
    <property type="molecule type" value="Genomic_DNA"/>
</dbReference>
<gene>
    <name evidence="6" type="ORF">ACFS2C_25445</name>
</gene>
<keyword evidence="3 6" id="KW-0378">Hydrolase</keyword>
<dbReference type="InterPro" id="IPR029058">
    <property type="entry name" value="AB_hydrolase_fold"/>
</dbReference>
<feature type="domain" description="AB hydrolase-1" evidence="5">
    <location>
        <begin position="91"/>
        <end position="461"/>
    </location>
</feature>
<dbReference type="InterPro" id="IPR000073">
    <property type="entry name" value="AB_hydrolase_1"/>
</dbReference>
<dbReference type="Proteomes" id="UP001597478">
    <property type="component" value="Unassembled WGS sequence"/>
</dbReference>
<protein>
    <submittedName>
        <fullName evidence="6">Alpha/beta hydrolase</fullName>
    </submittedName>
</protein>
<sequence>MGDDRFMNTLGRGALTALAVATLLSTGATPVAAEPDRLHWTPCATENTAKTLECATVAVPLDWSDMDGPTIDIAVNRIPAKDPERRIGTLFVNPGGPGGVTTDVVAATGFITAMPEGKEIGERFDVVGMDPRGVGKSSPVRCDADLLLAPDIAAFPADRAAFDARVQSNRAAGEACLERTGPLLGHVDTLRVVRDMDAVRAAMGEERISFYGTSYGTEIGELYAAEFGEHVRAMVLDAAVDHALPSADAAVDEAAATEEALDRFAAWCAGDPACAVRGEDVHALVKRLAAHGVPAPSLGRSLTGDEVTKAVYIHLNAKAAWAGLGQALAAATAPEPDGDAFAQRLRFVWPDYPAYRSVGCQDFRDDPRGPAEVRAQAERMRHVAPTMWRYAEFWDFAIGCAGWPVPAQNPPGHRYVDGVEALVIGGTHDPATPLQWAYGLSRRMPGSRVLVDDRDGHSALLNSSCGRQKAVDYLLTATLPARGTTCPAT</sequence>
<evidence type="ECO:0000256" key="1">
    <source>
        <dbReference type="ARBA" id="ARBA00010088"/>
    </source>
</evidence>
<feature type="signal peptide" evidence="4">
    <location>
        <begin position="1"/>
        <end position="33"/>
    </location>
</feature>
<comment type="caution">
    <text evidence="6">The sequence shown here is derived from an EMBL/GenBank/DDBJ whole genome shotgun (WGS) entry which is preliminary data.</text>
</comment>
<comment type="similarity">
    <text evidence="1">Belongs to the peptidase S33 family.</text>
</comment>
<proteinExistence type="inferred from homology"/>
<evidence type="ECO:0000256" key="4">
    <source>
        <dbReference type="SAM" id="SignalP"/>
    </source>
</evidence>
<dbReference type="Gene3D" id="3.40.50.1820">
    <property type="entry name" value="alpha/beta hydrolase"/>
    <property type="match status" value="1"/>
</dbReference>
<evidence type="ECO:0000256" key="3">
    <source>
        <dbReference type="ARBA" id="ARBA00022801"/>
    </source>
</evidence>
<name>A0ABW5WGW8_9PSEU</name>
<evidence type="ECO:0000259" key="5">
    <source>
        <dbReference type="Pfam" id="PF00561"/>
    </source>
</evidence>
<dbReference type="PANTHER" id="PTHR43248">
    <property type="entry name" value="2-SUCCINYL-6-HYDROXY-2,4-CYCLOHEXADIENE-1-CARBOXYLATE SYNTHASE"/>
    <property type="match status" value="1"/>
</dbReference>
<reference evidence="7" key="1">
    <citation type="journal article" date="2019" name="Int. J. Syst. Evol. Microbiol.">
        <title>The Global Catalogue of Microorganisms (GCM) 10K type strain sequencing project: providing services to taxonomists for standard genome sequencing and annotation.</title>
        <authorList>
            <consortium name="The Broad Institute Genomics Platform"/>
            <consortium name="The Broad Institute Genome Sequencing Center for Infectious Disease"/>
            <person name="Wu L."/>
            <person name="Ma J."/>
        </authorList>
    </citation>
    <scope>NUCLEOTIDE SEQUENCE [LARGE SCALE GENOMIC DNA]</scope>
    <source>
        <strain evidence="7">IBRC-M 10906</strain>
    </source>
</reference>
<dbReference type="Pfam" id="PF00561">
    <property type="entry name" value="Abhydrolase_1"/>
    <property type="match status" value="1"/>
</dbReference>
<dbReference type="RefSeq" id="WP_377395996.1">
    <property type="nucleotide sequence ID" value="NZ_JBHSAN010000054.1"/>
</dbReference>
<organism evidence="6 7">
    <name type="scientific">Prauserella oleivorans</name>
    <dbReference type="NCBI Taxonomy" id="1478153"/>
    <lineage>
        <taxon>Bacteria</taxon>
        <taxon>Bacillati</taxon>
        <taxon>Actinomycetota</taxon>
        <taxon>Actinomycetes</taxon>
        <taxon>Pseudonocardiales</taxon>
        <taxon>Pseudonocardiaceae</taxon>
        <taxon>Prauserella</taxon>
    </lineage>
</organism>
<accession>A0ABW5WGW8</accession>
<dbReference type="PANTHER" id="PTHR43248:SF29">
    <property type="entry name" value="TRIPEPTIDYL AMINOPEPTIDASE"/>
    <property type="match status" value="1"/>
</dbReference>
<keyword evidence="7" id="KW-1185">Reference proteome</keyword>
<dbReference type="SUPFAM" id="SSF53474">
    <property type="entry name" value="alpha/beta-Hydrolases"/>
    <property type="match status" value="1"/>
</dbReference>
<feature type="chain" id="PRO_5047030963" evidence="4">
    <location>
        <begin position="34"/>
        <end position="489"/>
    </location>
</feature>
<evidence type="ECO:0000313" key="7">
    <source>
        <dbReference type="Proteomes" id="UP001597478"/>
    </source>
</evidence>
<evidence type="ECO:0000256" key="2">
    <source>
        <dbReference type="ARBA" id="ARBA00022729"/>
    </source>
</evidence>
<dbReference type="InterPro" id="IPR051601">
    <property type="entry name" value="Serine_prot/Carboxylest_S33"/>
</dbReference>